<dbReference type="Proteomes" id="UP000005632">
    <property type="component" value="Chromosome"/>
</dbReference>
<dbReference type="EMBL" id="CP003155">
    <property type="protein sequence ID" value="AEV30669.1"/>
    <property type="molecule type" value="Genomic_DNA"/>
</dbReference>
<dbReference type="RefSeq" id="WP_014271508.1">
    <property type="nucleotide sequence ID" value="NC_016633.1"/>
</dbReference>
<gene>
    <name evidence="2" type="ordered locus">SpiGrapes_2919</name>
</gene>
<protein>
    <submittedName>
        <fullName evidence="2">Uncharacterized protein</fullName>
    </submittedName>
</protein>
<feature type="chain" id="PRO_5003515298" evidence="1">
    <location>
        <begin position="26"/>
        <end position="410"/>
    </location>
</feature>
<dbReference type="KEGG" id="sgp:SpiGrapes_2919"/>
<evidence type="ECO:0000313" key="2">
    <source>
        <dbReference type="EMBL" id="AEV30669.1"/>
    </source>
</evidence>
<organism evidence="2 3">
    <name type="scientific">Sphaerochaeta pleomorpha (strain ATCC BAA-1885 / DSM 22778 / Grapes)</name>
    <dbReference type="NCBI Taxonomy" id="158190"/>
    <lineage>
        <taxon>Bacteria</taxon>
        <taxon>Pseudomonadati</taxon>
        <taxon>Spirochaetota</taxon>
        <taxon>Spirochaetia</taxon>
        <taxon>Spirochaetales</taxon>
        <taxon>Sphaerochaetaceae</taxon>
        <taxon>Sphaerochaeta</taxon>
    </lineage>
</organism>
<dbReference type="AlphaFoldDB" id="G8QX84"/>
<name>G8QX84_SPHPG</name>
<accession>G8QX84</accession>
<proteinExistence type="predicted"/>
<sequence>MHSKPSQYFLVCLMLSLLVSFPAFASSEDDLFFGGDAVLSSEDALFGGDSSSDLFGGDRVVEEATETDLSLSDLLLTNADGLKIGGSYSFSVTPAWFKNLETDATVKTLSSKMNSTFYFDARPDTDIRVYGKADVSYSQANGSDSLTVNLRELFSDFNIDDQIFFRVGKQTIAWGVGYFFSPADLLNVTEIDPSDPSAELEGPVAVKANMPLGVDNLYGYVILPPDGFAVTDLALAGNYEKVFGQSEVGFGAFYQDGQDPAVMVTVSSGIKDISIFGEAVTKYGDSRLYFQGTLGAQFSWSSSESDFGFSFAAQYYYNGEPTAVSSNESHYAASSVSVSLTDSLSAGLFWIGNMGDLSGWLKPSLTWKPVDYISMAFGLNYLYGGLGDQFSPIGRSISASLGFTLGGTDF</sequence>
<dbReference type="HOGENOM" id="CLU_036894_0_0_12"/>
<keyword evidence="3" id="KW-1185">Reference proteome</keyword>
<evidence type="ECO:0000313" key="3">
    <source>
        <dbReference type="Proteomes" id="UP000005632"/>
    </source>
</evidence>
<keyword evidence="1" id="KW-0732">Signal</keyword>
<reference evidence="2 3" key="1">
    <citation type="submission" date="2011-11" db="EMBL/GenBank/DDBJ databases">
        <title>Complete sequence of Spirochaeta sp. grapes.</title>
        <authorList>
            <consortium name="US DOE Joint Genome Institute"/>
            <person name="Lucas S."/>
            <person name="Han J."/>
            <person name="Lapidus A."/>
            <person name="Cheng J.-F."/>
            <person name="Goodwin L."/>
            <person name="Pitluck S."/>
            <person name="Peters L."/>
            <person name="Ovchinnikova G."/>
            <person name="Munk A.C."/>
            <person name="Detter J.C."/>
            <person name="Han C."/>
            <person name="Tapia R."/>
            <person name="Land M."/>
            <person name="Hauser L."/>
            <person name="Kyrpides N."/>
            <person name="Ivanova N."/>
            <person name="Pagani I."/>
            <person name="Ritalahtilisa K."/>
            <person name="Loeffler F."/>
            <person name="Woyke T."/>
        </authorList>
    </citation>
    <scope>NUCLEOTIDE SEQUENCE [LARGE SCALE GENOMIC DNA]</scope>
    <source>
        <strain evidence="3">ATCC BAA-1885 / DSM 22778 / Grapes</strain>
    </source>
</reference>
<evidence type="ECO:0000256" key="1">
    <source>
        <dbReference type="SAM" id="SignalP"/>
    </source>
</evidence>
<dbReference type="STRING" id="158190.SpiGrapes_2919"/>
<dbReference type="eggNOG" id="ENOG5032X2Y">
    <property type="taxonomic scope" value="Bacteria"/>
</dbReference>
<dbReference type="OrthoDB" id="354691at2"/>
<feature type="signal peptide" evidence="1">
    <location>
        <begin position="1"/>
        <end position="25"/>
    </location>
</feature>